<evidence type="ECO:0000313" key="2">
    <source>
        <dbReference type="EMBL" id="BDD08608.1"/>
    </source>
</evidence>
<dbReference type="KEGG" id="fax:FUAX_10400"/>
<sequence>MKKRPVLITAITLTIAIEVLIMILVHNKIGPERLPVQMGRLIVQLTLIYWTLMSKSNTALFLLTAYHIVMGFLGMYSTASSELFGQALISFHFIVGLVIYFHDWIEMKIGIKNIS</sequence>
<dbReference type="AlphaFoldDB" id="A0AAU9CF96"/>
<evidence type="ECO:0008006" key="4">
    <source>
        <dbReference type="Google" id="ProtNLM"/>
    </source>
</evidence>
<evidence type="ECO:0000256" key="1">
    <source>
        <dbReference type="SAM" id="Phobius"/>
    </source>
</evidence>
<accession>A0AAU9CF96</accession>
<keyword evidence="1" id="KW-0812">Transmembrane</keyword>
<gene>
    <name evidence="2" type="ORF">FUAX_10400</name>
</gene>
<evidence type="ECO:0000313" key="3">
    <source>
        <dbReference type="Proteomes" id="UP001348817"/>
    </source>
</evidence>
<dbReference type="Proteomes" id="UP001348817">
    <property type="component" value="Chromosome"/>
</dbReference>
<keyword evidence="3" id="KW-1185">Reference proteome</keyword>
<name>A0AAU9CF96_9BACT</name>
<proteinExistence type="predicted"/>
<protein>
    <recommendedName>
        <fullName evidence="4">Cytochrome b561 domain-containing protein</fullName>
    </recommendedName>
</protein>
<feature type="transmembrane region" description="Helical" evidence="1">
    <location>
        <begin position="83"/>
        <end position="102"/>
    </location>
</feature>
<keyword evidence="1" id="KW-0472">Membrane</keyword>
<keyword evidence="1" id="KW-1133">Transmembrane helix</keyword>
<dbReference type="EMBL" id="AP025314">
    <property type="protein sequence ID" value="BDD08608.1"/>
    <property type="molecule type" value="Genomic_DNA"/>
</dbReference>
<organism evidence="2 3">
    <name type="scientific">Fulvitalea axinellae</name>
    <dbReference type="NCBI Taxonomy" id="1182444"/>
    <lineage>
        <taxon>Bacteria</taxon>
        <taxon>Pseudomonadati</taxon>
        <taxon>Bacteroidota</taxon>
        <taxon>Cytophagia</taxon>
        <taxon>Cytophagales</taxon>
        <taxon>Persicobacteraceae</taxon>
        <taxon>Fulvitalea</taxon>
    </lineage>
</organism>
<feature type="transmembrane region" description="Helical" evidence="1">
    <location>
        <begin position="7"/>
        <end position="25"/>
    </location>
</feature>
<feature type="transmembrane region" description="Helical" evidence="1">
    <location>
        <begin position="59"/>
        <end position="77"/>
    </location>
</feature>
<dbReference type="RefSeq" id="WP_338393854.1">
    <property type="nucleotide sequence ID" value="NZ_AP025314.1"/>
</dbReference>
<feature type="transmembrane region" description="Helical" evidence="1">
    <location>
        <begin position="37"/>
        <end position="52"/>
    </location>
</feature>
<reference evidence="2 3" key="1">
    <citation type="submission" date="2021-12" db="EMBL/GenBank/DDBJ databases">
        <title>Genome sequencing of bacteria with rrn-lacking chromosome and rrn-plasmid.</title>
        <authorList>
            <person name="Anda M."/>
            <person name="Iwasaki W."/>
        </authorList>
    </citation>
    <scope>NUCLEOTIDE SEQUENCE [LARGE SCALE GENOMIC DNA]</scope>
    <source>
        <strain evidence="2 3">DSM 100852</strain>
    </source>
</reference>